<feature type="domain" description="PepSY" evidence="2">
    <location>
        <begin position="53"/>
        <end position="103"/>
    </location>
</feature>
<proteinExistence type="predicted"/>
<keyword evidence="6" id="KW-1185">Reference proteome</keyword>
<evidence type="ECO:0000259" key="2">
    <source>
        <dbReference type="Pfam" id="PF03413"/>
    </source>
</evidence>
<accession>A0A1I6AL15</accession>
<reference evidence="3" key="3">
    <citation type="submission" date="2024-05" db="EMBL/GenBank/DDBJ databases">
        <authorList>
            <person name="de Witt J."/>
        </authorList>
    </citation>
    <scope>NUCLEOTIDE SEQUENCE</scope>
    <source>
        <strain evidence="3">FZJ</strain>
    </source>
</reference>
<reference evidence="6" key="2">
    <citation type="submission" date="2023-07" db="EMBL/GenBank/DDBJ databases">
        <authorList>
            <person name="de Witt J."/>
        </authorList>
    </citation>
    <scope>NUCLEOTIDE SEQUENCE [LARGE SCALE GENOMIC DNA]</scope>
    <source>
        <strain evidence="6">FZJ</strain>
    </source>
</reference>
<feature type="chain" id="PRO_5043145545" evidence="1">
    <location>
        <begin position="29"/>
        <end position="109"/>
    </location>
</feature>
<evidence type="ECO:0000313" key="5">
    <source>
        <dbReference type="Proteomes" id="UP000242815"/>
    </source>
</evidence>
<evidence type="ECO:0000313" key="4">
    <source>
        <dbReference type="EMBL" id="SFQ69401.1"/>
    </source>
</evidence>
<evidence type="ECO:0000313" key="6">
    <source>
        <dbReference type="Proteomes" id="UP001281217"/>
    </source>
</evidence>
<evidence type="ECO:0000256" key="1">
    <source>
        <dbReference type="SAM" id="SignalP"/>
    </source>
</evidence>
<dbReference type="InterPro" id="IPR025711">
    <property type="entry name" value="PepSY"/>
</dbReference>
<dbReference type="Proteomes" id="UP000242815">
    <property type="component" value="Unassembled WGS sequence"/>
</dbReference>
<dbReference type="Pfam" id="PF03413">
    <property type="entry name" value="PepSY"/>
    <property type="match status" value="1"/>
</dbReference>
<organism evidence="4 5">
    <name type="scientific">Halopseudomonas formosensis</name>
    <dbReference type="NCBI Taxonomy" id="1002526"/>
    <lineage>
        <taxon>Bacteria</taxon>
        <taxon>Pseudomonadati</taxon>
        <taxon>Pseudomonadota</taxon>
        <taxon>Gammaproteobacteria</taxon>
        <taxon>Pseudomonadales</taxon>
        <taxon>Pseudomonadaceae</taxon>
        <taxon>Halopseudomonas</taxon>
    </lineage>
</organism>
<dbReference type="AlphaFoldDB" id="A0A1I6AL15"/>
<keyword evidence="1" id="KW-0732">Signal</keyword>
<feature type="signal peptide" evidence="1">
    <location>
        <begin position="1"/>
        <end position="28"/>
    </location>
</feature>
<dbReference type="Gene3D" id="3.10.450.40">
    <property type="match status" value="1"/>
</dbReference>
<protein>
    <submittedName>
        <fullName evidence="3">PepSY domain-containing protein</fullName>
    </submittedName>
    <submittedName>
        <fullName evidence="4">Peptidase propeptide and YPEB domain-containing protein</fullName>
    </submittedName>
</protein>
<dbReference type="RefSeq" id="WP_090537247.1">
    <property type="nucleotide sequence ID" value="NZ_FOYD01000002.1"/>
</dbReference>
<sequence>MTDLHRRLKPAALCGWLLFGLWAGPAFAHDIDQDEALRLTEQGHILPLHVLIEDALQRYPGRFLGAELERDDGRYIYELELVTRDRRVVELEYDAVTGRLLDVDIDEDD</sequence>
<reference evidence="4 5" key="1">
    <citation type="submission" date="2016-10" db="EMBL/GenBank/DDBJ databases">
        <authorList>
            <person name="de Groot N.N."/>
        </authorList>
    </citation>
    <scope>NUCLEOTIDE SEQUENCE [LARGE SCALE GENOMIC DNA]</scope>
    <source>
        <strain evidence="4 5">JCM 18415</strain>
    </source>
</reference>
<dbReference type="OrthoDB" id="6975080at2"/>
<evidence type="ECO:0000313" key="3">
    <source>
        <dbReference type="EMBL" id="MDX9687481.1"/>
    </source>
</evidence>
<dbReference type="EMBL" id="JAVRDO010000004">
    <property type="protein sequence ID" value="MDX9687481.1"/>
    <property type="molecule type" value="Genomic_DNA"/>
</dbReference>
<dbReference type="EMBL" id="FOYD01000002">
    <property type="protein sequence ID" value="SFQ69401.1"/>
    <property type="molecule type" value="Genomic_DNA"/>
</dbReference>
<dbReference type="Proteomes" id="UP001281217">
    <property type="component" value="Unassembled WGS sequence"/>
</dbReference>
<gene>
    <name evidence="3" type="ORF">RED13_001910</name>
    <name evidence="4" type="ORF">SAMN05216578_102200</name>
</gene>
<name>A0A1I6AL15_9GAMM</name>
<dbReference type="STRING" id="1002526.SAMN05216578_102200"/>